<feature type="compositionally biased region" description="Low complexity" evidence="1">
    <location>
        <begin position="80"/>
        <end position="95"/>
    </location>
</feature>
<evidence type="ECO:0000313" key="2">
    <source>
        <dbReference type="EMBL" id="MPM81509.1"/>
    </source>
</evidence>
<sequence length="167" mass="17677">MNTAVSAATSIIFAGWNGSSAKNTAFRKCSSPPTARATFSFRAGRSTACSRRSISAAGRSNRLQAGANTGRRDRISAWNSGMDGSTTGATGMAAGKPRRWRRNWMRCWRPELRSTSICSTAALISVLPAAPISIPTGASARPSPATTMMRRSPNAATSPKNTSPVRR</sequence>
<feature type="compositionally biased region" description="Polar residues" evidence="1">
    <location>
        <begin position="154"/>
        <end position="167"/>
    </location>
</feature>
<name>A0A645CX71_9ZZZZ</name>
<evidence type="ECO:0000256" key="1">
    <source>
        <dbReference type="SAM" id="MobiDB-lite"/>
    </source>
</evidence>
<protein>
    <submittedName>
        <fullName evidence="2">Uncharacterized protein</fullName>
    </submittedName>
</protein>
<reference evidence="2" key="1">
    <citation type="submission" date="2019-08" db="EMBL/GenBank/DDBJ databases">
        <authorList>
            <person name="Kucharzyk K."/>
            <person name="Murdoch R.W."/>
            <person name="Higgins S."/>
            <person name="Loffler F."/>
        </authorList>
    </citation>
    <scope>NUCLEOTIDE SEQUENCE</scope>
</reference>
<gene>
    <name evidence="2" type="ORF">SDC9_128562</name>
</gene>
<proteinExistence type="predicted"/>
<organism evidence="2">
    <name type="scientific">bioreactor metagenome</name>
    <dbReference type="NCBI Taxonomy" id="1076179"/>
    <lineage>
        <taxon>unclassified sequences</taxon>
        <taxon>metagenomes</taxon>
        <taxon>ecological metagenomes</taxon>
    </lineage>
</organism>
<feature type="region of interest" description="Disordered" evidence="1">
    <location>
        <begin position="60"/>
        <end position="96"/>
    </location>
</feature>
<accession>A0A645CX71</accession>
<dbReference type="EMBL" id="VSSQ01030837">
    <property type="protein sequence ID" value="MPM81509.1"/>
    <property type="molecule type" value="Genomic_DNA"/>
</dbReference>
<feature type="region of interest" description="Disordered" evidence="1">
    <location>
        <begin position="133"/>
        <end position="167"/>
    </location>
</feature>
<dbReference type="AlphaFoldDB" id="A0A645CX71"/>
<comment type="caution">
    <text evidence="2">The sequence shown here is derived from an EMBL/GenBank/DDBJ whole genome shotgun (WGS) entry which is preliminary data.</text>
</comment>